<reference evidence="4 5" key="1">
    <citation type="journal article" date="2016" name="Nat. Commun.">
        <title>Thousands of microbial genomes shed light on interconnected biogeochemical processes in an aquifer system.</title>
        <authorList>
            <person name="Anantharaman K."/>
            <person name="Brown C.T."/>
            <person name="Hug L.A."/>
            <person name="Sharon I."/>
            <person name="Castelle C.J."/>
            <person name="Probst A.J."/>
            <person name="Thomas B.C."/>
            <person name="Singh A."/>
            <person name="Wilkins M.J."/>
            <person name="Karaoz U."/>
            <person name="Brodie E.L."/>
            <person name="Williams K.H."/>
            <person name="Hubbard S.S."/>
            <person name="Banfield J.F."/>
        </authorList>
    </citation>
    <scope>NUCLEOTIDE SEQUENCE [LARGE SCALE GENOMIC DNA]</scope>
</reference>
<accession>A0A1F6V6M8</accession>
<dbReference type="Gene3D" id="3.40.1190.20">
    <property type="match status" value="1"/>
</dbReference>
<dbReference type="SUPFAM" id="SSF53613">
    <property type="entry name" value="Ribokinase-like"/>
    <property type="match status" value="1"/>
</dbReference>
<dbReference type="PRINTS" id="PR00990">
    <property type="entry name" value="RIBOKINASE"/>
</dbReference>
<proteinExistence type="predicted"/>
<dbReference type="EMBL" id="MFTP01000022">
    <property type="protein sequence ID" value="OGI65146.1"/>
    <property type="molecule type" value="Genomic_DNA"/>
</dbReference>
<dbReference type="InterPro" id="IPR011611">
    <property type="entry name" value="PfkB_dom"/>
</dbReference>
<keyword evidence="1" id="KW-0808">Transferase</keyword>
<evidence type="ECO:0000256" key="2">
    <source>
        <dbReference type="ARBA" id="ARBA00022777"/>
    </source>
</evidence>
<dbReference type="PANTHER" id="PTHR10584">
    <property type="entry name" value="SUGAR KINASE"/>
    <property type="match status" value="1"/>
</dbReference>
<dbReference type="Proteomes" id="UP000177370">
    <property type="component" value="Unassembled WGS sequence"/>
</dbReference>
<name>A0A1F6V6M8_9BACT</name>
<organism evidence="4 5">
    <name type="scientific">Candidatus Nomurabacteria bacterium RIFCSPHIGHO2_01_FULL_40_24b</name>
    <dbReference type="NCBI Taxonomy" id="1801739"/>
    <lineage>
        <taxon>Bacteria</taxon>
        <taxon>Candidatus Nomuraibacteriota</taxon>
    </lineage>
</organism>
<feature type="domain" description="Carbohydrate kinase PfkB" evidence="3">
    <location>
        <begin position="46"/>
        <end position="306"/>
    </location>
</feature>
<keyword evidence="2" id="KW-0418">Kinase</keyword>
<comment type="caution">
    <text evidence="4">The sequence shown here is derived from an EMBL/GenBank/DDBJ whole genome shotgun (WGS) entry which is preliminary data.</text>
</comment>
<dbReference type="Pfam" id="PF00294">
    <property type="entry name" value="PfkB"/>
    <property type="match status" value="1"/>
</dbReference>
<dbReference type="GO" id="GO:0006796">
    <property type="term" value="P:phosphate-containing compound metabolic process"/>
    <property type="evidence" value="ECO:0007669"/>
    <property type="project" value="UniProtKB-ARBA"/>
</dbReference>
<evidence type="ECO:0000313" key="5">
    <source>
        <dbReference type="Proteomes" id="UP000177370"/>
    </source>
</evidence>
<protein>
    <recommendedName>
        <fullName evidence="3">Carbohydrate kinase PfkB domain-containing protein</fullName>
    </recommendedName>
</protein>
<evidence type="ECO:0000256" key="1">
    <source>
        <dbReference type="ARBA" id="ARBA00022679"/>
    </source>
</evidence>
<gene>
    <name evidence="4" type="ORF">A2647_04310</name>
</gene>
<dbReference type="InterPro" id="IPR002139">
    <property type="entry name" value="Ribo/fructo_kinase"/>
</dbReference>
<evidence type="ECO:0000313" key="4">
    <source>
        <dbReference type="EMBL" id="OGI65146.1"/>
    </source>
</evidence>
<evidence type="ECO:0000259" key="3">
    <source>
        <dbReference type="Pfam" id="PF00294"/>
    </source>
</evidence>
<dbReference type="PANTHER" id="PTHR10584:SF166">
    <property type="entry name" value="RIBOKINASE"/>
    <property type="match status" value="1"/>
</dbReference>
<sequence length="330" mass="36826">MEKIDFLAIGDTVIDAFIKLKDATVHGEPDTKGYELCLPFADKVPYEEIYVMNAVGNAANAAVSAARLGLKSSIVTNIGNDQNGKDCLDSLENDGVNTGFVKVNNGKKTNYHYVLWYQAERTILIKHEEYQYNLPDIGTPKWIYFSSVNERAFPFHYIVADYLEAHPEIKFAFQPGKFEIKLGKEKLARLYQKTEIFFCNVEEAEKILGKETTDIKELLAGISSLGPKMVVITDGPRGAYAYDRENYFSMPIYPDPKPPYERTGAGDAFSSTVVAALALEKNLSEALSWGPINSMSVVQEVGAQKGLLSREKLEEYLKNAPADYKAKETN</sequence>
<dbReference type="AlphaFoldDB" id="A0A1F6V6M8"/>
<dbReference type="GO" id="GO:0016301">
    <property type="term" value="F:kinase activity"/>
    <property type="evidence" value="ECO:0007669"/>
    <property type="project" value="UniProtKB-KW"/>
</dbReference>
<dbReference type="InterPro" id="IPR029056">
    <property type="entry name" value="Ribokinase-like"/>
</dbReference>